<dbReference type="EMBL" id="HACG01027857">
    <property type="protein sequence ID" value="CEK74722.1"/>
    <property type="molecule type" value="Transcribed_RNA"/>
</dbReference>
<evidence type="ECO:0000313" key="2">
    <source>
        <dbReference type="EMBL" id="CEK74722.1"/>
    </source>
</evidence>
<gene>
    <name evidence="2" type="primary">ORF92261</name>
</gene>
<name>A0A0B7A271_9EUPU</name>
<dbReference type="AlphaFoldDB" id="A0A0B7A271"/>
<sequence length="73" mass="8818">MDRNHTEEATDSIFSQAFRLNPQGNRGKERHRNTWSRELETEFKKMRREWRDLEKMALVADPCLPRGEKEEEV</sequence>
<reference evidence="2" key="1">
    <citation type="submission" date="2014-12" db="EMBL/GenBank/DDBJ databases">
        <title>Insight into the proteome of Arion vulgaris.</title>
        <authorList>
            <person name="Aradska J."/>
            <person name="Bulat T."/>
            <person name="Smidak R."/>
            <person name="Sarate P."/>
            <person name="Gangsoo J."/>
            <person name="Sialana F."/>
            <person name="Bilban M."/>
            <person name="Lubec G."/>
        </authorList>
    </citation>
    <scope>NUCLEOTIDE SEQUENCE</scope>
    <source>
        <tissue evidence="2">Skin</tissue>
    </source>
</reference>
<feature type="region of interest" description="Disordered" evidence="1">
    <location>
        <begin position="1"/>
        <end position="33"/>
    </location>
</feature>
<protein>
    <submittedName>
        <fullName evidence="2">Uncharacterized protein</fullName>
    </submittedName>
</protein>
<organism evidence="2">
    <name type="scientific">Arion vulgaris</name>
    <dbReference type="NCBI Taxonomy" id="1028688"/>
    <lineage>
        <taxon>Eukaryota</taxon>
        <taxon>Metazoa</taxon>
        <taxon>Spiralia</taxon>
        <taxon>Lophotrochozoa</taxon>
        <taxon>Mollusca</taxon>
        <taxon>Gastropoda</taxon>
        <taxon>Heterobranchia</taxon>
        <taxon>Euthyneura</taxon>
        <taxon>Panpulmonata</taxon>
        <taxon>Eupulmonata</taxon>
        <taxon>Stylommatophora</taxon>
        <taxon>Helicina</taxon>
        <taxon>Arionoidea</taxon>
        <taxon>Arionidae</taxon>
        <taxon>Arion</taxon>
    </lineage>
</organism>
<accession>A0A0B7A271</accession>
<evidence type="ECO:0000256" key="1">
    <source>
        <dbReference type="SAM" id="MobiDB-lite"/>
    </source>
</evidence>
<proteinExistence type="predicted"/>